<dbReference type="Proteomes" id="UP001521785">
    <property type="component" value="Unassembled WGS sequence"/>
</dbReference>
<evidence type="ECO:0000256" key="1">
    <source>
        <dbReference type="SAM" id="MobiDB-lite"/>
    </source>
</evidence>
<feature type="region of interest" description="Disordered" evidence="1">
    <location>
        <begin position="25"/>
        <end position="56"/>
    </location>
</feature>
<protein>
    <recommendedName>
        <fullName evidence="3">Peptidase M12A domain-containing protein</fullName>
    </recommendedName>
</protein>
<comment type="caution">
    <text evidence="4">The sequence shown here is derived from an EMBL/GenBank/DDBJ whole genome shotgun (WGS) entry which is preliminary data.</text>
</comment>
<dbReference type="Gene3D" id="3.40.390.10">
    <property type="entry name" value="Collagenase (Catalytic Domain)"/>
    <property type="match status" value="1"/>
</dbReference>
<dbReference type="InterPro" id="IPR001506">
    <property type="entry name" value="Peptidase_M12A"/>
</dbReference>
<evidence type="ECO:0000313" key="4">
    <source>
        <dbReference type="EMBL" id="KAL1603504.1"/>
    </source>
</evidence>
<proteinExistence type="predicted"/>
<keyword evidence="5" id="KW-1185">Reference proteome</keyword>
<dbReference type="Pfam" id="PF01400">
    <property type="entry name" value="Astacin"/>
    <property type="match status" value="1"/>
</dbReference>
<dbReference type="InterPro" id="IPR024079">
    <property type="entry name" value="MetalloPept_cat_dom_sf"/>
</dbReference>
<reference evidence="4 5" key="1">
    <citation type="submission" date="2024-02" db="EMBL/GenBank/DDBJ databases">
        <title>De novo assembly and annotation of 12 fungi associated with fruit tree decline syndrome in Ontario, Canada.</title>
        <authorList>
            <person name="Sulman M."/>
            <person name="Ellouze W."/>
            <person name="Ilyukhin E."/>
        </authorList>
    </citation>
    <scope>NUCLEOTIDE SEQUENCE [LARGE SCALE GENOMIC DNA]</scope>
    <source>
        <strain evidence="4 5">M42-189</strain>
    </source>
</reference>
<feature type="compositionally biased region" description="Polar residues" evidence="1">
    <location>
        <begin position="40"/>
        <end position="54"/>
    </location>
</feature>
<gene>
    <name evidence="4" type="ORF">SLS60_005091</name>
</gene>
<organism evidence="4 5">
    <name type="scientific">Paraconiothyrium brasiliense</name>
    <dbReference type="NCBI Taxonomy" id="300254"/>
    <lineage>
        <taxon>Eukaryota</taxon>
        <taxon>Fungi</taxon>
        <taxon>Dikarya</taxon>
        <taxon>Ascomycota</taxon>
        <taxon>Pezizomycotina</taxon>
        <taxon>Dothideomycetes</taxon>
        <taxon>Pleosporomycetidae</taxon>
        <taxon>Pleosporales</taxon>
        <taxon>Massarineae</taxon>
        <taxon>Didymosphaeriaceae</taxon>
        <taxon>Paraconiothyrium</taxon>
    </lineage>
</organism>
<accession>A0ABR3RGD1</accession>
<name>A0ABR3RGD1_9PLEO</name>
<dbReference type="PANTHER" id="PTHR10127:SF850">
    <property type="entry name" value="METALLOENDOPEPTIDASE"/>
    <property type="match status" value="1"/>
</dbReference>
<dbReference type="SUPFAM" id="SSF55486">
    <property type="entry name" value="Metalloproteases ('zincins'), catalytic domain"/>
    <property type="match status" value="1"/>
</dbReference>
<feature type="compositionally biased region" description="Basic and acidic residues" evidence="1">
    <location>
        <begin position="27"/>
        <end position="39"/>
    </location>
</feature>
<dbReference type="EMBL" id="JAKJXO020000006">
    <property type="protein sequence ID" value="KAL1603504.1"/>
    <property type="molecule type" value="Genomic_DNA"/>
</dbReference>
<evidence type="ECO:0000313" key="5">
    <source>
        <dbReference type="Proteomes" id="UP001521785"/>
    </source>
</evidence>
<feature type="signal peptide" evidence="2">
    <location>
        <begin position="1"/>
        <end position="19"/>
    </location>
</feature>
<sequence length="278" mass="30969">MRFLAQTIALAATIKLVSGIGSISAGDRTRPVRQADKNSTDTMGPTIPSTNNDENPAMGYAEYDVKMGGSLASGTTGYVRTDDPHKWPGRHMMLVTSDAMPWDIAHEIGHVMGMAHEQQRWDRDDHVEFRCDNLFGLSDAINRVRVGEKMNFDQAHRAICEDYFIAEKYFAPSYDYIKGAGLDVNTKPRLDGPGGFDMDSIMLYDSYSGSIAGSQVDVRSSVLVAIRKDANGIKIPGSETMISRIRQPSAKDVQFVKDFYAWDQAKYEEFQRQHPGAR</sequence>
<evidence type="ECO:0000259" key="3">
    <source>
        <dbReference type="Pfam" id="PF01400"/>
    </source>
</evidence>
<feature type="domain" description="Peptidase M12A" evidence="3">
    <location>
        <begin position="104"/>
        <end position="134"/>
    </location>
</feature>
<evidence type="ECO:0000256" key="2">
    <source>
        <dbReference type="SAM" id="SignalP"/>
    </source>
</evidence>
<feature type="chain" id="PRO_5045909910" description="Peptidase M12A domain-containing protein" evidence="2">
    <location>
        <begin position="20"/>
        <end position="278"/>
    </location>
</feature>
<dbReference type="PANTHER" id="PTHR10127">
    <property type="entry name" value="DISCOIDIN, CUB, EGF, LAMININ , AND ZINC METALLOPROTEASE DOMAIN CONTAINING"/>
    <property type="match status" value="1"/>
</dbReference>
<keyword evidence="2" id="KW-0732">Signal</keyword>